<gene>
    <name evidence="9" type="ORF">CKO21_06205</name>
</gene>
<evidence type="ECO:0000256" key="3">
    <source>
        <dbReference type="ARBA" id="ARBA00022475"/>
    </source>
</evidence>
<dbReference type="PANTHER" id="PTHR30465:SF43">
    <property type="entry name" value="OLIGOPEPTIDE ABC TRANSPORTER, PERMEASE PROTEIN"/>
    <property type="match status" value="1"/>
</dbReference>
<dbReference type="Pfam" id="PF00528">
    <property type="entry name" value="BPD_transp_1"/>
    <property type="match status" value="1"/>
</dbReference>
<organism evidence="9 10">
    <name type="scientific">Rhodovibrio salinarum</name>
    <dbReference type="NCBI Taxonomy" id="1087"/>
    <lineage>
        <taxon>Bacteria</taxon>
        <taxon>Pseudomonadati</taxon>
        <taxon>Pseudomonadota</taxon>
        <taxon>Alphaproteobacteria</taxon>
        <taxon>Rhodospirillales</taxon>
        <taxon>Rhodovibrionaceae</taxon>
        <taxon>Rhodovibrio</taxon>
    </lineage>
</organism>
<evidence type="ECO:0000256" key="1">
    <source>
        <dbReference type="ARBA" id="ARBA00004651"/>
    </source>
</evidence>
<dbReference type="GO" id="GO:0005886">
    <property type="term" value="C:plasma membrane"/>
    <property type="evidence" value="ECO:0007669"/>
    <property type="project" value="UniProtKB-SubCell"/>
</dbReference>
<evidence type="ECO:0000313" key="10">
    <source>
        <dbReference type="Proteomes" id="UP000778970"/>
    </source>
</evidence>
<dbReference type="PROSITE" id="PS50928">
    <property type="entry name" value="ABC_TM1"/>
    <property type="match status" value="1"/>
</dbReference>
<keyword evidence="3" id="KW-1003">Cell membrane</keyword>
<evidence type="ECO:0000256" key="7">
    <source>
        <dbReference type="RuleBase" id="RU363032"/>
    </source>
</evidence>
<keyword evidence="5 7" id="KW-1133">Transmembrane helix</keyword>
<reference evidence="9" key="2">
    <citation type="journal article" date="2020" name="Microorganisms">
        <title>Osmotic Adaptation and Compatible Solute Biosynthesis of Phototrophic Bacteria as Revealed from Genome Analyses.</title>
        <authorList>
            <person name="Imhoff J.F."/>
            <person name="Rahn T."/>
            <person name="Kunzel S."/>
            <person name="Keller A."/>
            <person name="Neulinger S.C."/>
        </authorList>
    </citation>
    <scope>NUCLEOTIDE SEQUENCE</scope>
    <source>
        <strain evidence="9">DSM 9154</strain>
    </source>
</reference>
<sequence length="332" mass="36284">MFAYTVRRLITMVPTLIAISVIIFVIIQLPPGDYLTTYVAELAAQGEGVNDARIAFLREKYGLDEPLWQQYLMWAGGLLQGDLGYSFEYQLPVSQLIGDRLLLTFVISVVTILFTYAVAFPIGIYTAVRQYSIGDYTLSFIGFLGLATPNFLLALLLLYAANIWFGTSIGGLMDPQYIGQPWSWAKVGSVLAHLWVPVVVIGTSGTAAMIRRLRANLLDELQKQYVVTGRAKGLSPGKLLLKYPLRLAINPFIADIGNLLPQVVSGAAIVSVVLDLPTTGQMLIGALKSQDMYLAGSFLMFLAFLTVIGMLLSDLALAALDPRIRLEGKAAR</sequence>
<dbReference type="PANTHER" id="PTHR30465">
    <property type="entry name" value="INNER MEMBRANE ABC TRANSPORTER"/>
    <property type="match status" value="1"/>
</dbReference>
<keyword evidence="10" id="KW-1185">Reference proteome</keyword>
<keyword evidence="4 7" id="KW-0812">Transmembrane</keyword>
<dbReference type="RefSeq" id="WP_027287295.1">
    <property type="nucleotide sequence ID" value="NZ_NRRE01000020.1"/>
</dbReference>
<accession>A0A934UZX2</accession>
<feature type="transmembrane region" description="Helical" evidence="7">
    <location>
        <begin position="190"/>
        <end position="210"/>
    </location>
</feature>
<dbReference type="InterPro" id="IPR045621">
    <property type="entry name" value="BPD_transp_1_N"/>
</dbReference>
<evidence type="ECO:0000313" key="9">
    <source>
        <dbReference type="EMBL" id="MBK1696835.1"/>
    </source>
</evidence>
<feature type="domain" description="ABC transmembrane type-1" evidence="8">
    <location>
        <begin position="101"/>
        <end position="311"/>
    </location>
</feature>
<dbReference type="InterPro" id="IPR000515">
    <property type="entry name" value="MetI-like"/>
</dbReference>
<evidence type="ECO:0000256" key="5">
    <source>
        <dbReference type="ARBA" id="ARBA00022989"/>
    </source>
</evidence>
<dbReference type="Proteomes" id="UP000778970">
    <property type="component" value="Unassembled WGS sequence"/>
</dbReference>
<evidence type="ECO:0000256" key="2">
    <source>
        <dbReference type="ARBA" id="ARBA00022448"/>
    </source>
</evidence>
<evidence type="ECO:0000259" key="8">
    <source>
        <dbReference type="PROSITE" id="PS50928"/>
    </source>
</evidence>
<dbReference type="SUPFAM" id="SSF161098">
    <property type="entry name" value="MetI-like"/>
    <property type="match status" value="1"/>
</dbReference>
<feature type="transmembrane region" description="Helical" evidence="7">
    <location>
        <begin position="294"/>
        <end position="320"/>
    </location>
</feature>
<dbReference type="Gene3D" id="1.10.3720.10">
    <property type="entry name" value="MetI-like"/>
    <property type="match status" value="1"/>
</dbReference>
<feature type="transmembrane region" description="Helical" evidence="7">
    <location>
        <begin position="252"/>
        <end position="274"/>
    </location>
</feature>
<keyword evidence="2 7" id="KW-0813">Transport</keyword>
<comment type="subcellular location">
    <subcellularLocation>
        <location evidence="1 7">Cell membrane</location>
        <topology evidence="1 7">Multi-pass membrane protein</topology>
    </subcellularLocation>
</comment>
<evidence type="ECO:0000256" key="6">
    <source>
        <dbReference type="ARBA" id="ARBA00023136"/>
    </source>
</evidence>
<name>A0A934UZX2_9PROT</name>
<feature type="transmembrane region" description="Helical" evidence="7">
    <location>
        <begin position="101"/>
        <end position="128"/>
    </location>
</feature>
<dbReference type="AlphaFoldDB" id="A0A934UZX2"/>
<dbReference type="Pfam" id="PF19300">
    <property type="entry name" value="BPD_transp_1_N"/>
    <property type="match status" value="1"/>
</dbReference>
<protein>
    <submittedName>
        <fullName evidence="9">ABC transporter permease</fullName>
    </submittedName>
</protein>
<proteinExistence type="inferred from homology"/>
<dbReference type="InterPro" id="IPR035906">
    <property type="entry name" value="MetI-like_sf"/>
</dbReference>
<comment type="caution">
    <text evidence="9">The sequence shown here is derived from an EMBL/GenBank/DDBJ whole genome shotgun (WGS) entry which is preliminary data.</text>
</comment>
<dbReference type="EMBL" id="NRRE01000020">
    <property type="protein sequence ID" value="MBK1696835.1"/>
    <property type="molecule type" value="Genomic_DNA"/>
</dbReference>
<feature type="transmembrane region" description="Helical" evidence="7">
    <location>
        <begin position="9"/>
        <end position="29"/>
    </location>
</feature>
<feature type="transmembrane region" description="Helical" evidence="7">
    <location>
        <begin position="140"/>
        <end position="165"/>
    </location>
</feature>
<comment type="similarity">
    <text evidence="7">Belongs to the binding-protein-dependent transport system permease family.</text>
</comment>
<evidence type="ECO:0000256" key="4">
    <source>
        <dbReference type="ARBA" id="ARBA00022692"/>
    </source>
</evidence>
<keyword evidence="6 7" id="KW-0472">Membrane</keyword>
<dbReference type="GO" id="GO:0055085">
    <property type="term" value="P:transmembrane transport"/>
    <property type="evidence" value="ECO:0007669"/>
    <property type="project" value="InterPro"/>
</dbReference>
<reference evidence="9" key="1">
    <citation type="submission" date="2017-08" db="EMBL/GenBank/DDBJ databases">
        <authorList>
            <person name="Imhoff J.F."/>
            <person name="Rahn T."/>
            <person name="Kuenzel S."/>
            <person name="Neulinger S.C."/>
        </authorList>
    </citation>
    <scope>NUCLEOTIDE SEQUENCE</scope>
    <source>
        <strain evidence="9">DSM 9154</strain>
    </source>
</reference>